<proteinExistence type="predicted"/>
<keyword evidence="2" id="KW-1185">Reference proteome</keyword>
<dbReference type="AlphaFoldDB" id="A0A2U2AGP8"/>
<dbReference type="RefSeq" id="WP_109188444.1">
    <property type="nucleotide sequence ID" value="NZ_BMYA01000001.1"/>
</dbReference>
<evidence type="ECO:0000313" key="1">
    <source>
        <dbReference type="EMBL" id="PWD81822.1"/>
    </source>
</evidence>
<name>A0A2U2AGP8_9GAMM</name>
<dbReference type="Proteomes" id="UP000245020">
    <property type="component" value="Unassembled WGS sequence"/>
</dbReference>
<gene>
    <name evidence="1" type="ORF">DC083_01105</name>
</gene>
<comment type="caution">
    <text evidence="1">The sequence shown here is derived from an EMBL/GenBank/DDBJ whole genome shotgun (WGS) entry which is preliminary data.</text>
</comment>
<protein>
    <submittedName>
        <fullName evidence="1">Uncharacterized protein</fullName>
    </submittedName>
</protein>
<organism evidence="1 2">
    <name type="scientific">Ignatzschineria ureiclastica</name>
    <dbReference type="NCBI Taxonomy" id="472582"/>
    <lineage>
        <taxon>Bacteria</taxon>
        <taxon>Pseudomonadati</taxon>
        <taxon>Pseudomonadota</taxon>
        <taxon>Gammaproteobacteria</taxon>
        <taxon>Cardiobacteriales</taxon>
        <taxon>Ignatzschineriaceae</taxon>
        <taxon>Ignatzschineria</taxon>
    </lineage>
</organism>
<reference evidence="2" key="1">
    <citation type="submission" date="2018-05" db="EMBL/GenBank/DDBJ databases">
        <title>Ignatzschineria dubaiensis sp. nov., isolated from necrotic foot tissues of dromedaries (Camelus dromedarius) and associated maggots in Dubai, United Arab Emirates.</title>
        <authorList>
            <person name="Tsang C.C."/>
            <person name="Tang J.Y.M."/>
            <person name="Fong J.Y.H."/>
            <person name="Kinne J."/>
            <person name="Lee H.H."/>
            <person name="Joseph M."/>
            <person name="Jose S."/>
            <person name="Schuster R.K."/>
            <person name="Tang Y."/>
            <person name="Sivakumar S."/>
            <person name="Chen J.H.K."/>
            <person name="Teng J.L.L."/>
            <person name="Lau S.K.P."/>
            <person name="Wernery U."/>
            <person name="Woo P.C.Y."/>
        </authorList>
    </citation>
    <scope>NUCLEOTIDE SEQUENCE [LARGE SCALE GENOMIC DNA]</scope>
    <source>
        <strain evidence="2">KCTC 22644</strain>
    </source>
</reference>
<accession>A0A2U2AGP8</accession>
<sequence length="66" mass="7406">MNKKIYRIAGGNDCVLFAIVCRQLWHLSMPELSPFVPMNNRLRSREIALLRALGFSGCAIVLSRTG</sequence>
<dbReference type="EMBL" id="QEWQ01000001">
    <property type="protein sequence ID" value="PWD81822.1"/>
    <property type="molecule type" value="Genomic_DNA"/>
</dbReference>
<evidence type="ECO:0000313" key="2">
    <source>
        <dbReference type="Proteomes" id="UP000245020"/>
    </source>
</evidence>